<sequence length="143" mass="16432">MKFISSSGSFEFSILGYGNKTTNWRDRNNLRCRVSTIWRQQHDSQATPLQTWEVRRLLSGLRSLWNKAVNHVALTFSEPGLSLEATALPGDNYKLQIQLDHALTPAWHAYPDFPLEMNMLLNRKQLDEAIQDLSGQLASYPER</sequence>
<evidence type="ECO:0000313" key="1">
    <source>
        <dbReference type="EMBL" id="QIP12339.1"/>
    </source>
</evidence>
<organism evidence="1 2">
    <name type="scientific">Spirosoma aureum</name>
    <dbReference type="NCBI Taxonomy" id="2692134"/>
    <lineage>
        <taxon>Bacteria</taxon>
        <taxon>Pseudomonadati</taxon>
        <taxon>Bacteroidota</taxon>
        <taxon>Cytophagia</taxon>
        <taxon>Cytophagales</taxon>
        <taxon>Cytophagaceae</taxon>
        <taxon>Spirosoma</taxon>
    </lineage>
</organism>
<dbReference type="RefSeq" id="WP_167206394.1">
    <property type="nucleotide sequence ID" value="NZ_CP050063.1"/>
</dbReference>
<dbReference type="Pfam" id="PF24716">
    <property type="entry name" value="WapI"/>
    <property type="match status" value="1"/>
</dbReference>
<proteinExistence type="predicted"/>
<name>A0A6G9AJ41_9BACT</name>
<dbReference type="KEGG" id="spib:G8759_06715"/>
<dbReference type="Proteomes" id="UP000501802">
    <property type="component" value="Chromosome"/>
</dbReference>
<dbReference type="AlphaFoldDB" id="A0A6G9AJ41"/>
<reference evidence="1 2" key="1">
    <citation type="submission" date="2020-03" db="EMBL/GenBank/DDBJ databases">
        <authorList>
            <person name="Kim M.K."/>
        </authorList>
    </citation>
    <scope>NUCLEOTIDE SEQUENCE [LARGE SCALE GENOMIC DNA]</scope>
    <source>
        <strain evidence="1 2">BT328</strain>
    </source>
</reference>
<dbReference type="EMBL" id="CP050063">
    <property type="protein sequence ID" value="QIP12339.1"/>
    <property type="molecule type" value="Genomic_DNA"/>
</dbReference>
<protein>
    <submittedName>
        <fullName evidence="1">Uncharacterized protein</fullName>
    </submittedName>
</protein>
<evidence type="ECO:0000313" key="2">
    <source>
        <dbReference type="Proteomes" id="UP000501802"/>
    </source>
</evidence>
<dbReference type="InterPro" id="IPR056510">
    <property type="entry name" value="WapI"/>
</dbReference>
<accession>A0A6G9AJ41</accession>
<keyword evidence="2" id="KW-1185">Reference proteome</keyword>
<gene>
    <name evidence="1" type="ORF">G8759_06715</name>
</gene>